<keyword evidence="1" id="KW-0812">Transmembrane</keyword>
<dbReference type="AlphaFoldDB" id="A0A1M7Z0Y0"/>
<accession>A0A1M7Z0Y0</accession>
<proteinExistence type="predicted"/>
<reference evidence="3" key="1">
    <citation type="submission" date="2016-12" db="EMBL/GenBank/DDBJ databases">
        <authorList>
            <person name="Rodrigo-Torres L."/>
            <person name="Arahal R.D."/>
            <person name="Lucena T."/>
        </authorList>
    </citation>
    <scope>NUCLEOTIDE SEQUENCE [LARGE SCALE GENOMIC DNA]</scope>
</reference>
<sequence>MTESKSKVADRFWQILNPEVAADLDEEQRAEIERTVDIMCLSGRHSVDVRKTVPWIGKRYYLVFLAGRDRRQHVRGDKLKLTDILLAVFIAMVILTTIGLALLALYLIKSALGIDVFKNFSFGIWDWFQGLYH</sequence>
<dbReference type="Proteomes" id="UP000184600">
    <property type="component" value="Unassembled WGS sequence"/>
</dbReference>
<dbReference type="OrthoDB" id="6264467at2"/>
<keyword evidence="1" id="KW-0472">Membrane</keyword>
<feature type="transmembrane region" description="Helical" evidence="1">
    <location>
        <begin position="84"/>
        <end position="108"/>
    </location>
</feature>
<evidence type="ECO:0000313" key="3">
    <source>
        <dbReference type="Proteomes" id="UP000184600"/>
    </source>
</evidence>
<evidence type="ECO:0000313" key="2">
    <source>
        <dbReference type="EMBL" id="SHO58597.1"/>
    </source>
</evidence>
<keyword evidence="3" id="KW-1185">Reference proteome</keyword>
<evidence type="ECO:0000256" key="1">
    <source>
        <dbReference type="SAM" id="Phobius"/>
    </source>
</evidence>
<dbReference type="STRING" id="1117707.VQ7734_04369"/>
<keyword evidence="1" id="KW-1133">Transmembrane helix</keyword>
<protein>
    <recommendedName>
        <fullName evidence="4">3-phosphoshikimate 1-carboxyvinyltransferase</fullName>
    </recommendedName>
</protein>
<organism evidence="2 3">
    <name type="scientific">Vibrio quintilis</name>
    <dbReference type="NCBI Taxonomy" id="1117707"/>
    <lineage>
        <taxon>Bacteria</taxon>
        <taxon>Pseudomonadati</taxon>
        <taxon>Pseudomonadota</taxon>
        <taxon>Gammaproteobacteria</taxon>
        <taxon>Vibrionales</taxon>
        <taxon>Vibrionaceae</taxon>
        <taxon>Vibrio</taxon>
    </lineage>
</organism>
<name>A0A1M7Z0Y0_9VIBR</name>
<dbReference type="EMBL" id="FRFG01000070">
    <property type="protein sequence ID" value="SHO58597.1"/>
    <property type="molecule type" value="Genomic_DNA"/>
</dbReference>
<gene>
    <name evidence="2" type="ORF">VQ7734_04369</name>
</gene>
<evidence type="ECO:0008006" key="4">
    <source>
        <dbReference type="Google" id="ProtNLM"/>
    </source>
</evidence>
<dbReference type="RefSeq" id="WP_073586042.1">
    <property type="nucleotide sequence ID" value="NZ_AP024898.1"/>
</dbReference>